<reference evidence="2" key="1">
    <citation type="submission" date="2023-06" db="EMBL/GenBank/DDBJ databases">
        <title>Black Yeasts Isolated from many extreme environments.</title>
        <authorList>
            <person name="Coleine C."/>
            <person name="Stajich J.E."/>
            <person name="Selbmann L."/>
        </authorList>
    </citation>
    <scope>NUCLEOTIDE SEQUENCE</scope>
    <source>
        <strain evidence="2">CCFEE 5200</strain>
    </source>
</reference>
<dbReference type="Proteomes" id="UP001175353">
    <property type="component" value="Unassembled WGS sequence"/>
</dbReference>
<organism evidence="2 3">
    <name type="scientific">Friedmanniomyces endolithicus</name>
    <dbReference type="NCBI Taxonomy" id="329885"/>
    <lineage>
        <taxon>Eukaryota</taxon>
        <taxon>Fungi</taxon>
        <taxon>Dikarya</taxon>
        <taxon>Ascomycota</taxon>
        <taxon>Pezizomycotina</taxon>
        <taxon>Dothideomycetes</taxon>
        <taxon>Dothideomycetidae</taxon>
        <taxon>Mycosphaerellales</taxon>
        <taxon>Teratosphaeriaceae</taxon>
        <taxon>Friedmanniomyces</taxon>
    </lineage>
</organism>
<comment type="caution">
    <text evidence="2">The sequence shown here is derived from an EMBL/GenBank/DDBJ whole genome shotgun (WGS) entry which is preliminary data.</text>
</comment>
<gene>
    <name evidence="2" type="ORF">LTR91_001993</name>
</gene>
<sequence length="193" mass="21026">MATAMTATYLTPPDSISNPERPITPPLSEAGLGPHGELVLVRKTDSGSTDTTQSHIEHDASPESLRSILRLHGIPQHYRVHTEGPEPPARNSRDVALALAQYAQRMAEAVITHNGRRLKAKATTALYPYHQLCYSSAYTKPAADILRETLGPETPAAAWAREVDARISGGPARELRMAIAAAALHAPEWRERE</sequence>
<protein>
    <submittedName>
        <fullName evidence="2">Uncharacterized protein</fullName>
    </submittedName>
</protein>
<accession>A0AAN6R063</accession>
<dbReference type="EMBL" id="JAUJLE010000008">
    <property type="protein sequence ID" value="KAK1011891.1"/>
    <property type="molecule type" value="Genomic_DNA"/>
</dbReference>
<proteinExistence type="predicted"/>
<evidence type="ECO:0000256" key="1">
    <source>
        <dbReference type="SAM" id="MobiDB-lite"/>
    </source>
</evidence>
<keyword evidence="3" id="KW-1185">Reference proteome</keyword>
<evidence type="ECO:0000313" key="3">
    <source>
        <dbReference type="Proteomes" id="UP001175353"/>
    </source>
</evidence>
<evidence type="ECO:0000313" key="2">
    <source>
        <dbReference type="EMBL" id="KAK1011891.1"/>
    </source>
</evidence>
<feature type="region of interest" description="Disordered" evidence="1">
    <location>
        <begin position="1"/>
        <end position="34"/>
    </location>
</feature>
<dbReference type="AlphaFoldDB" id="A0AAN6R063"/>
<feature type="compositionally biased region" description="Polar residues" evidence="1">
    <location>
        <begin position="1"/>
        <end position="18"/>
    </location>
</feature>
<name>A0AAN6R063_9PEZI</name>